<dbReference type="AlphaFoldDB" id="A0AAD0NR08"/>
<keyword evidence="4" id="KW-1185">Reference proteome</keyword>
<evidence type="ECO:0000256" key="1">
    <source>
        <dbReference type="SAM" id="MobiDB-lite"/>
    </source>
</evidence>
<feature type="compositionally biased region" description="Low complexity" evidence="1">
    <location>
        <begin position="417"/>
        <end position="432"/>
    </location>
</feature>
<dbReference type="KEGG" id="dpc:A6048_15575"/>
<dbReference type="EMBL" id="CP015453">
    <property type="protein sequence ID" value="AWH96674.1"/>
    <property type="molecule type" value="Genomic_DNA"/>
</dbReference>
<gene>
    <name evidence="3" type="ORF">A6048_15575</name>
</gene>
<protein>
    <submittedName>
        <fullName evidence="3">Uncharacterized protein</fullName>
    </submittedName>
</protein>
<feature type="region of interest" description="Disordered" evidence="1">
    <location>
        <begin position="395"/>
        <end position="450"/>
    </location>
</feature>
<sequence>MNSVPPEPDGRTTRATRTVAVLGARDSAAPAVAEALTAAAGQAPADRERGIRVLVDAGPDDRPDAAVLVVDAVCPIRPDDLEVARGVAARVPLAVALAGGVGTCDPETLSVTLDVTTRRLADAGVAAPVRVMDADPASAAALLEAVLDIPVGRGMGGNPSRGGGTRAPGTDRATTPDSAMDTVDWLLARRTEAITSRSQSLRQDVQALRMEVVQDLHRSMRDLGSRAREELAAAPRSRVDGIVRALASDADTAVAGTIARADRRADSLVARHLGAAAPVTPRIPAPTGGITPGRPPRNLGEESLVMMMGAAGGTGVGRMLLSPLSEVPGLATMVIPLALLCGVALGWTTVAVRRTQTLRTHTASVVTERLAALRSEVEQSLGARILAAEATITDGFAHDPGPRVGDLERRIRRSRLAGRAPAPAPRTTDTVAGPSGTPPPALATSGSPSP</sequence>
<feature type="compositionally biased region" description="Basic and acidic residues" evidence="1">
    <location>
        <begin position="396"/>
        <end position="409"/>
    </location>
</feature>
<name>A0AAD0NR08_9ACTN</name>
<keyword evidence="2" id="KW-1133">Transmembrane helix</keyword>
<proteinExistence type="predicted"/>
<evidence type="ECO:0000256" key="2">
    <source>
        <dbReference type="SAM" id="Phobius"/>
    </source>
</evidence>
<dbReference type="RefSeq" id="WP_107746786.1">
    <property type="nucleotide sequence ID" value="NZ_CP015453.1"/>
</dbReference>
<accession>A0AAD0NR08</accession>
<evidence type="ECO:0000313" key="4">
    <source>
        <dbReference type="Proteomes" id="UP000244903"/>
    </source>
</evidence>
<feature type="region of interest" description="Disordered" evidence="1">
    <location>
        <begin position="154"/>
        <end position="177"/>
    </location>
</feature>
<feature type="compositionally biased region" description="Gly residues" evidence="1">
    <location>
        <begin position="154"/>
        <end position="166"/>
    </location>
</feature>
<organism evidence="3 4">
    <name type="scientific">Dietzia psychralcaliphila</name>
    <dbReference type="NCBI Taxonomy" id="139021"/>
    <lineage>
        <taxon>Bacteria</taxon>
        <taxon>Bacillati</taxon>
        <taxon>Actinomycetota</taxon>
        <taxon>Actinomycetes</taxon>
        <taxon>Mycobacteriales</taxon>
        <taxon>Dietziaceae</taxon>
        <taxon>Dietzia</taxon>
    </lineage>
</organism>
<reference evidence="3 4" key="1">
    <citation type="submission" date="2016-04" db="EMBL/GenBank/DDBJ databases">
        <title>Complete genome sequence of the haloalkaliphilic hydrocarbon-degrading bacterium Dietzia psychralcaliphila ILA-1T, isolated from a drain of a fish product-processing plant.</title>
        <authorList>
            <person name="Zhao J."/>
            <person name="Hu B."/>
            <person name="Geng S."/>
            <person name="Nie Y."/>
            <person name="Tang Y."/>
        </authorList>
    </citation>
    <scope>NUCLEOTIDE SEQUENCE [LARGE SCALE GENOMIC DNA]</scope>
    <source>
        <strain evidence="3 4">ILA-1</strain>
    </source>
</reference>
<feature type="transmembrane region" description="Helical" evidence="2">
    <location>
        <begin position="333"/>
        <end position="352"/>
    </location>
</feature>
<keyword evidence="2" id="KW-0472">Membrane</keyword>
<dbReference type="Proteomes" id="UP000244903">
    <property type="component" value="Chromosome"/>
</dbReference>
<evidence type="ECO:0000313" key="3">
    <source>
        <dbReference type="EMBL" id="AWH96674.1"/>
    </source>
</evidence>
<keyword evidence="2" id="KW-0812">Transmembrane</keyword>